<dbReference type="RefSeq" id="WP_190252775.1">
    <property type="nucleotide sequence ID" value="NZ_BMPI01000028.1"/>
</dbReference>
<protein>
    <submittedName>
        <fullName evidence="9">Dipeptide ABC transporter permease DppC</fullName>
    </submittedName>
</protein>
<evidence type="ECO:0000256" key="7">
    <source>
        <dbReference type="RuleBase" id="RU363032"/>
    </source>
</evidence>
<dbReference type="SUPFAM" id="SSF161098">
    <property type="entry name" value="MetI-like"/>
    <property type="match status" value="1"/>
</dbReference>
<proteinExistence type="inferred from homology"/>
<comment type="caution">
    <text evidence="9">The sequence shown here is derived from an EMBL/GenBank/DDBJ whole genome shotgun (WGS) entry which is preliminary data.</text>
</comment>
<reference evidence="9" key="2">
    <citation type="submission" date="2020-09" db="EMBL/GenBank/DDBJ databases">
        <authorList>
            <person name="Sun Q."/>
            <person name="Ohkuma M."/>
        </authorList>
    </citation>
    <scope>NUCLEOTIDE SEQUENCE</scope>
    <source>
        <strain evidence="9">JCM 19831</strain>
    </source>
</reference>
<evidence type="ECO:0000256" key="2">
    <source>
        <dbReference type="ARBA" id="ARBA00022448"/>
    </source>
</evidence>
<feature type="transmembrane region" description="Helical" evidence="7">
    <location>
        <begin position="118"/>
        <end position="138"/>
    </location>
</feature>
<keyword evidence="2 7" id="KW-0813">Transport</keyword>
<keyword evidence="3" id="KW-1003">Cell membrane</keyword>
<dbReference type="Gene3D" id="1.10.3720.10">
    <property type="entry name" value="MetI-like"/>
    <property type="match status" value="1"/>
</dbReference>
<dbReference type="AlphaFoldDB" id="A0A917TYX0"/>
<keyword evidence="10" id="KW-1185">Reference proteome</keyword>
<dbReference type="GO" id="GO:0055085">
    <property type="term" value="P:transmembrane transport"/>
    <property type="evidence" value="ECO:0007669"/>
    <property type="project" value="InterPro"/>
</dbReference>
<feature type="transmembrane region" description="Helical" evidence="7">
    <location>
        <begin position="20"/>
        <end position="40"/>
    </location>
</feature>
<evidence type="ECO:0000259" key="8">
    <source>
        <dbReference type="PROSITE" id="PS50928"/>
    </source>
</evidence>
<dbReference type="InterPro" id="IPR050366">
    <property type="entry name" value="BP-dependent_transpt_permease"/>
</dbReference>
<feature type="domain" description="ABC transmembrane type-1" evidence="8">
    <location>
        <begin position="78"/>
        <end position="280"/>
    </location>
</feature>
<gene>
    <name evidence="9" type="ORF">GCM10007977_054350</name>
</gene>
<dbReference type="EMBL" id="BMPI01000028">
    <property type="protein sequence ID" value="GGM45806.1"/>
    <property type="molecule type" value="Genomic_DNA"/>
</dbReference>
<organism evidence="9 10">
    <name type="scientific">Dactylosporangium sucinum</name>
    <dbReference type="NCBI Taxonomy" id="1424081"/>
    <lineage>
        <taxon>Bacteria</taxon>
        <taxon>Bacillati</taxon>
        <taxon>Actinomycetota</taxon>
        <taxon>Actinomycetes</taxon>
        <taxon>Micromonosporales</taxon>
        <taxon>Micromonosporaceae</taxon>
        <taxon>Dactylosporangium</taxon>
    </lineage>
</organism>
<feature type="transmembrane region" description="Helical" evidence="7">
    <location>
        <begin position="253"/>
        <end position="274"/>
    </location>
</feature>
<dbReference type="CDD" id="cd06261">
    <property type="entry name" value="TM_PBP2"/>
    <property type="match status" value="1"/>
</dbReference>
<evidence type="ECO:0000256" key="1">
    <source>
        <dbReference type="ARBA" id="ARBA00004651"/>
    </source>
</evidence>
<sequence length="301" mass="31962">MAAARESSFLRRLLRKKLGLVGVCGVAFFVLLALVGPWLAPYDPAATSVDALSPPDWSHLMGTDAFGRDTFSRFLYGSRVSLFVGIASVAIGLCLGTLVGMLAGWAAGRPWDGLLMRLMDVVLAFPLLVLVPVITGIVGARGLRIGPIDLGPVALVAVAIGIVLIPLFARIARASVLAEVREDYVVAARSFGARRRDILLVNLLPNISAPLIVQAAFSFAISITVEAAVSYLGLGVQPPESSWGTMLADGRQYIILGAWWLVTFPSLGIALAVLTSNLLGDVLRDEMDPRARTKLSQEAGT</sequence>
<dbReference type="PANTHER" id="PTHR43386:SF1">
    <property type="entry name" value="D,D-DIPEPTIDE TRANSPORT SYSTEM PERMEASE PROTEIN DDPC-RELATED"/>
    <property type="match status" value="1"/>
</dbReference>
<evidence type="ECO:0000313" key="9">
    <source>
        <dbReference type="EMBL" id="GGM45806.1"/>
    </source>
</evidence>
<keyword evidence="6 7" id="KW-0472">Membrane</keyword>
<evidence type="ECO:0000256" key="3">
    <source>
        <dbReference type="ARBA" id="ARBA00022475"/>
    </source>
</evidence>
<evidence type="ECO:0000256" key="6">
    <source>
        <dbReference type="ARBA" id="ARBA00023136"/>
    </source>
</evidence>
<accession>A0A917TYX0</accession>
<keyword evidence="4 7" id="KW-0812">Transmembrane</keyword>
<evidence type="ECO:0000313" key="10">
    <source>
        <dbReference type="Proteomes" id="UP000642070"/>
    </source>
</evidence>
<feature type="transmembrane region" description="Helical" evidence="7">
    <location>
        <begin position="82"/>
        <end position="106"/>
    </location>
</feature>
<comment type="similarity">
    <text evidence="7">Belongs to the binding-protein-dependent transport system permease family.</text>
</comment>
<keyword evidence="5 7" id="KW-1133">Transmembrane helix</keyword>
<comment type="subcellular location">
    <subcellularLocation>
        <location evidence="1 7">Cell membrane</location>
        <topology evidence="1 7">Multi-pass membrane protein</topology>
    </subcellularLocation>
</comment>
<feature type="transmembrane region" description="Helical" evidence="7">
    <location>
        <begin position="150"/>
        <end position="169"/>
    </location>
</feature>
<evidence type="ECO:0000256" key="4">
    <source>
        <dbReference type="ARBA" id="ARBA00022692"/>
    </source>
</evidence>
<dbReference type="Pfam" id="PF12911">
    <property type="entry name" value="OppC_N"/>
    <property type="match status" value="1"/>
</dbReference>
<dbReference type="InterPro" id="IPR000515">
    <property type="entry name" value="MetI-like"/>
</dbReference>
<dbReference type="GO" id="GO:0005886">
    <property type="term" value="C:plasma membrane"/>
    <property type="evidence" value="ECO:0007669"/>
    <property type="project" value="UniProtKB-SubCell"/>
</dbReference>
<dbReference type="Pfam" id="PF00528">
    <property type="entry name" value="BPD_transp_1"/>
    <property type="match status" value="1"/>
</dbReference>
<dbReference type="PANTHER" id="PTHR43386">
    <property type="entry name" value="OLIGOPEPTIDE TRANSPORT SYSTEM PERMEASE PROTEIN APPC"/>
    <property type="match status" value="1"/>
</dbReference>
<dbReference type="InterPro" id="IPR035906">
    <property type="entry name" value="MetI-like_sf"/>
</dbReference>
<evidence type="ECO:0000256" key="5">
    <source>
        <dbReference type="ARBA" id="ARBA00022989"/>
    </source>
</evidence>
<dbReference type="PROSITE" id="PS50928">
    <property type="entry name" value="ABC_TM1"/>
    <property type="match status" value="1"/>
</dbReference>
<dbReference type="InterPro" id="IPR025966">
    <property type="entry name" value="OppC_N"/>
</dbReference>
<reference evidence="9" key="1">
    <citation type="journal article" date="2014" name="Int. J. Syst. Evol. Microbiol.">
        <title>Complete genome sequence of Corynebacterium casei LMG S-19264T (=DSM 44701T), isolated from a smear-ripened cheese.</title>
        <authorList>
            <consortium name="US DOE Joint Genome Institute (JGI-PGF)"/>
            <person name="Walter F."/>
            <person name="Albersmeier A."/>
            <person name="Kalinowski J."/>
            <person name="Ruckert C."/>
        </authorList>
    </citation>
    <scope>NUCLEOTIDE SEQUENCE</scope>
    <source>
        <strain evidence="9">JCM 19831</strain>
    </source>
</reference>
<dbReference type="Proteomes" id="UP000642070">
    <property type="component" value="Unassembled WGS sequence"/>
</dbReference>
<name>A0A917TYX0_9ACTN</name>